<dbReference type="EMBL" id="VSRR010021457">
    <property type="protein sequence ID" value="MPC63953.1"/>
    <property type="molecule type" value="Genomic_DNA"/>
</dbReference>
<dbReference type="Proteomes" id="UP000324222">
    <property type="component" value="Unassembled WGS sequence"/>
</dbReference>
<gene>
    <name evidence="2" type="ORF">E2C01_058061</name>
</gene>
<evidence type="ECO:0000313" key="3">
    <source>
        <dbReference type="Proteomes" id="UP000324222"/>
    </source>
</evidence>
<evidence type="ECO:0000313" key="2">
    <source>
        <dbReference type="EMBL" id="MPC63953.1"/>
    </source>
</evidence>
<keyword evidence="3" id="KW-1185">Reference proteome</keyword>
<proteinExistence type="predicted"/>
<feature type="region of interest" description="Disordered" evidence="1">
    <location>
        <begin position="92"/>
        <end position="113"/>
    </location>
</feature>
<reference evidence="2 3" key="1">
    <citation type="submission" date="2019-05" db="EMBL/GenBank/DDBJ databases">
        <title>Another draft genome of Portunus trituberculatus and its Hox gene families provides insights of decapod evolution.</title>
        <authorList>
            <person name="Jeong J.-H."/>
            <person name="Song I."/>
            <person name="Kim S."/>
            <person name="Choi T."/>
            <person name="Kim D."/>
            <person name="Ryu S."/>
            <person name="Kim W."/>
        </authorList>
    </citation>
    <scope>NUCLEOTIDE SEQUENCE [LARGE SCALE GENOMIC DNA]</scope>
    <source>
        <tissue evidence="2">Muscle</tissue>
    </source>
</reference>
<accession>A0A5B7H1N2</accession>
<organism evidence="2 3">
    <name type="scientific">Portunus trituberculatus</name>
    <name type="common">Swimming crab</name>
    <name type="synonym">Neptunus trituberculatus</name>
    <dbReference type="NCBI Taxonomy" id="210409"/>
    <lineage>
        <taxon>Eukaryota</taxon>
        <taxon>Metazoa</taxon>
        <taxon>Ecdysozoa</taxon>
        <taxon>Arthropoda</taxon>
        <taxon>Crustacea</taxon>
        <taxon>Multicrustacea</taxon>
        <taxon>Malacostraca</taxon>
        <taxon>Eumalacostraca</taxon>
        <taxon>Eucarida</taxon>
        <taxon>Decapoda</taxon>
        <taxon>Pleocyemata</taxon>
        <taxon>Brachyura</taxon>
        <taxon>Eubrachyura</taxon>
        <taxon>Portunoidea</taxon>
        <taxon>Portunidae</taxon>
        <taxon>Portuninae</taxon>
        <taxon>Portunus</taxon>
    </lineage>
</organism>
<name>A0A5B7H1N2_PORTR</name>
<evidence type="ECO:0000256" key="1">
    <source>
        <dbReference type="SAM" id="MobiDB-lite"/>
    </source>
</evidence>
<feature type="compositionally biased region" description="Pro residues" evidence="1">
    <location>
        <begin position="99"/>
        <end position="113"/>
    </location>
</feature>
<comment type="caution">
    <text evidence="2">The sequence shown here is derived from an EMBL/GenBank/DDBJ whole genome shotgun (WGS) entry which is preliminary data.</text>
</comment>
<protein>
    <submittedName>
        <fullName evidence="2">Uncharacterized protein</fullName>
    </submittedName>
</protein>
<dbReference type="AlphaFoldDB" id="A0A5B7H1N2"/>
<sequence>MSCAYSPAKSFLSSSVKLLYITLSSFKFPSLKPLRLLFSFPCHAPHYRKPCFPFFGCLLFFSPIHVTPVSLSSPSFPGQFLSPLPGATSLSMQSSRLPLPAPAPPLSPPANTV</sequence>